<name>A0A8H7DHE8_9AGAR</name>
<reference evidence="2" key="1">
    <citation type="submission" date="2020-05" db="EMBL/GenBank/DDBJ databases">
        <title>Mycena genomes resolve the evolution of fungal bioluminescence.</title>
        <authorList>
            <person name="Tsai I.J."/>
        </authorList>
    </citation>
    <scope>NUCLEOTIDE SEQUENCE</scope>
    <source>
        <strain evidence="2">160909Yilan</strain>
    </source>
</reference>
<accession>A0A8H7DHE8</accession>
<evidence type="ECO:0000256" key="1">
    <source>
        <dbReference type="SAM" id="MobiDB-lite"/>
    </source>
</evidence>
<gene>
    <name evidence="2" type="ORF">MSAN_00440000</name>
</gene>
<evidence type="ECO:0000313" key="2">
    <source>
        <dbReference type="EMBL" id="KAF7375519.1"/>
    </source>
</evidence>
<evidence type="ECO:0000313" key="3">
    <source>
        <dbReference type="Proteomes" id="UP000623467"/>
    </source>
</evidence>
<proteinExistence type="predicted"/>
<dbReference type="AlphaFoldDB" id="A0A8H7DHE8"/>
<dbReference type="Proteomes" id="UP000623467">
    <property type="component" value="Unassembled WGS sequence"/>
</dbReference>
<keyword evidence="3" id="KW-1185">Reference proteome</keyword>
<comment type="caution">
    <text evidence="2">The sequence shown here is derived from an EMBL/GenBank/DDBJ whole genome shotgun (WGS) entry which is preliminary data.</text>
</comment>
<organism evidence="2 3">
    <name type="scientific">Mycena sanguinolenta</name>
    <dbReference type="NCBI Taxonomy" id="230812"/>
    <lineage>
        <taxon>Eukaryota</taxon>
        <taxon>Fungi</taxon>
        <taxon>Dikarya</taxon>
        <taxon>Basidiomycota</taxon>
        <taxon>Agaricomycotina</taxon>
        <taxon>Agaricomycetes</taxon>
        <taxon>Agaricomycetidae</taxon>
        <taxon>Agaricales</taxon>
        <taxon>Marasmiineae</taxon>
        <taxon>Mycenaceae</taxon>
        <taxon>Mycena</taxon>
    </lineage>
</organism>
<feature type="region of interest" description="Disordered" evidence="1">
    <location>
        <begin position="59"/>
        <end position="80"/>
    </location>
</feature>
<sequence length="578" mass="63171">MAQFPLATLTFPSDEPRHSSVFNWKASLAQLGSALSTPVSPPESKLRAVAVHATVDALPDSAHAPAPDPEAPAVGEPTSGPEIYGALKAVRPDAFTDEELVLPSQLMPTRSEVSEATSLSAAVTKHMSPTELESQSHTSHRFSQMKLTVKTTVLLTTFCAAAGAQMLVVIRDDDALKSATKAQWDLLNLTSYAAILLNALATVASALLIHVLDDADLNETPSHVVAVGALPDPNIKWLLILSVKLPDRLNARANRNVPFGQWLRPAIGIWDGLEPNGCACGSIPVLPPFDPSQAAHSDMSRILGDSITQDQIIVDTKDRVISKVRRSSSYSRLPHPELHVRVLLAARVHGSVLRWLCPLTRYCSSSRSELTPLLFVCARADNVLGPAFRSVLAERIGHLRPRNPMIPPPLFGLASHERRSTSRFFATPVFPDEGIRRTIRMRLDYGLVLKILGFLTAASPSSVHFPPPFREVKHLAPSGVDLGDTYILILLIRLVLGTCLDLGVPNDLCDTHPLLIHLSLIRLLIRLFLGVSHAPRRRRQLSSVGRRPHRHHHRLRPRPPHLVPAFALLLDAKEGKEG</sequence>
<dbReference type="EMBL" id="JACAZH010000002">
    <property type="protein sequence ID" value="KAF7375519.1"/>
    <property type="molecule type" value="Genomic_DNA"/>
</dbReference>
<protein>
    <submittedName>
        <fullName evidence="2">Uncharacterized protein</fullName>
    </submittedName>
</protein>